<proteinExistence type="inferred from homology"/>
<keyword evidence="13" id="KW-1185">Reference proteome</keyword>
<dbReference type="GO" id="GO:0004563">
    <property type="term" value="F:beta-N-acetylhexosaminidase activity"/>
    <property type="evidence" value="ECO:0007669"/>
    <property type="project" value="UniProtKB-EC"/>
</dbReference>
<dbReference type="AlphaFoldDB" id="A0A9P6ERC7"/>
<dbReference type="Gene3D" id="3.30.379.10">
    <property type="entry name" value="Chitobiase/beta-hexosaminidase domain 2-like"/>
    <property type="match status" value="1"/>
</dbReference>
<dbReference type="SUPFAM" id="SSF55545">
    <property type="entry name" value="beta-N-acetylhexosaminidase-like domain"/>
    <property type="match status" value="1"/>
</dbReference>
<reference evidence="12" key="1">
    <citation type="submission" date="2020-11" db="EMBL/GenBank/DDBJ databases">
        <authorList>
            <consortium name="DOE Joint Genome Institute"/>
            <person name="Ahrendt S."/>
            <person name="Riley R."/>
            <person name="Andreopoulos W."/>
            <person name="Labutti K."/>
            <person name="Pangilinan J."/>
            <person name="Ruiz-Duenas F.J."/>
            <person name="Barrasa J.M."/>
            <person name="Sanchez-Garcia M."/>
            <person name="Camarero S."/>
            <person name="Miyauchi S."/>
            <person name="Serrano A."/>
            <person name="Linde D."/>
            <person name="Babiker R."/>
            <person name="Drula E."/>
            <person name="Ayuso-Fernandez I."/>
            <person name="Pacheco R."/>
            <person name="Padilla G."/>
            <person name="Ferreira P."/>
            <person name="Barriuso J."/>
            <person name="Kellner H."/>
            <person name="Castanera R."/>
            <person name="Alfaro M."/>
            <person name="Ramirez L."/>
            <person name="Pisabarro A.G."/>
            <person name="Kuo A."/>
            <person name="Tritt A."/>
            <person name="Lipzen A."/>
            <person name="He G."/>
            <person name="Yan M."/>
            <person name="Ng V."/>
            <person name="Cullen D."/>
            <person name="Martin F."/>
            <person name="Rosso M.-N."/>
            <person name="Henrissat B."/>
            <person name="Hibbett D."/>
            <person name="Martinez A.T."/>
            <person name="Grigoriev I.V."/>
        </authorList>
    </citation>
    <scope>NUCLEOTIDE SEQUENCE</scope>
    <source>
        <strain evidence="12">CBS 506.95</strain>
    </source>
</reference>
<dbReference type="EMBL" id="MU157829">
    <property type="protein sequence ID" value="KAF9533274.1"/>
    <property type="molecule type" value="Genomic_DNA"/>
</dbReference>
<name>A0A9P6ERC7_9AGAR</name>
<evidence type="ECO:0000256" key="3">
    <source>
        <dbReference type="ARBA" id="ARBA00022729"/>
    </source>
</evidence>
<dbReference type="PROSITE" id="PS51257">
    <property type="entry name" value="PROKAR_LIPOPROTEIN"/>
    <property type="match status" value="1"/>
</dbReference>
<dbReference type="OrthoDB" id="428480at2759"/>
<evidence type="ECO:0000256" key="7">
    <source>
        <dbReference type="PIRNR" id="PIRNR001093"/>
    </source>
</evidence>
<dbReference type="SUPFAM" id="SSF51445">
    <property type="entry name" value="(Trans)glycosidases"/>
    <property type="match status" value="1"/>
</dbReference>
<evidence type="ECO:0000256" key="8">
    <source>
        <dbReference type="PIRSR" id="PIRSR001093-1"/>
    </source>
</evidence>
<evidence type="ECO:0000259" key="10">
    <source>
        <dbReference type="Pfam" id="PF00728"/>
    </source>
</evidence>
<dbReference type="InterPro" id="IPR025705">
    <property type="entry name" value="Beta_hexosaminidase_sua/sub"/>
</dbReference>
<gene>
    <name evidence="12" type="ORF">CPB83DRAFT_758005</name>
</gene>
<dbReference type="PRINTS" id="PR00738">
    <property type="entry name" value="GLHYDRLASE20"/>
</dbReference>
<dbReference type="Pfam" id="PF14845">
    <property type="entry name" value="Glycohydro_20b2"/>
    <property type="match status" value="1"/>
</dbReference>
<dbReference type="PANTHER" id="PTHR22600:SF26">
    <property type="entry name" value="BETA-N-ACETYLHEXOSAMINIDASE"/>
    <property type="match status" value="1"/>
</dbReference>
<dbReference type="InterPro" id="IPR029019">
    <property type="entry name" value="HEX_eukaryotic_N"/>
</dbReference>
<comment type="similarity">
    <text evidence="2 7">Belongs to the glycosyl hydrolase 20 family.</text>
</comment>
<dbReference type="GO" id="GO:0005975">
    <property type="term" value="P:carbohydrate metabolic process"/>
    <property type="evidence" value="ECO:0007669"/>
    <property type="project" value="InterPro"/>
</dbReference>
<feature type="domain" description="Glycoside hydrolase family 20 catalytic" evidence="10">
    <location>
        <begin position="180"/>
        <end position="512"/>
    </location>
</feature>
<comment type="caution">
    <text evidence="12">The sequence shown here is derived from an EMBL/GenBank/DDBJ whole genome shotgun (WGS) entry which is preliminary data.</text>
</comment>
<dbReference type="CDD" id="cd06562">
    <property type="entry name" value="GH20_HexA_HexB-like"/>
    <property type="match status" value="1"/>
</dbReference>
<evidence type="ECO:0000256" key="1">
    <source>
        <dbReference type="ARBA" id="ARBA00001231"/>
    </source>
</evidence>
<organism evidence="12 13">
    <name type="scientific">Crepidotus variabilis</name>
    <dbReference type="NCBI Taxonomy" id="179855"/>
    <lineage>
        <taxon>Eukaryota</taxon>
        <taxon>Fungi</taxon>
        <taxon>Dikarya</taxon>
        <taxon>Basidiomycota</taxon>
        <taxon>Agaricomycotina</taxon>
        <taxon>Agaricomycetes</taxon>
        <taxon>Agaricomycetidae</taxon>
        <taxon>Agaricales</taxon>
        <taxon>Agaricineae</taxon>
        <taxon>Crepidotaceae</taxon>
        <taxon>Crepidotus</taxon>
    </lineage>
</organism>
<feature type="chain" id="PRO_5040381460" description="Beta-hexosaminidase" evidence="9">
    <location>
        <begin position="21"/>
        <end position="561"/>
    </location>
</feature>
<evidence type="ECO:0000259" key="11">
    <source>
        <dbReference type="Pfam" id="PF14845"/>
    </source>
</evidence>
<feature type="active site" description="Proton donor" evidence="8">
    <location>
        <position position="339"/>
    </location>
</feature>
<dbReference type="Pfam" id="PF00728">
    <property type="entry name" value="Glyco_hydro_20"/>
    <property type="match status" value="1"/>
</dbReference>
<feature type="signal peptide" evidence="9">
    <location>
        <begin position="1"/>
        <end position="20"/>
    </location>
</feature>
<dbReference type="PIRSF" id="PIRSF001093">
    <property type="entry name" value="B-hxosamndse_ab_euk"/>
    <property type="match status" value="1"/>
</dbReference>
<evidence type="ECO:0000256" key="6">
    <source>
        <dbReference type="ARBA" id="ARBA00023295"/>
    </source>
</evidence>
<feature type="domain" description="Beta-hexosaminidase eukaryotic type N-terminal" evidence="11">
    <location>
        <begin position="21"/>
        <end position="155"/>
    </location>
</feature>
<dbReference type="Gene3D" id="3.20.20.80">
    <property type="entry name" value="Glycosidases"/>
    <property type="match status" value="1"/>
</dbReference>
<dbReference type="EC" id="3.2.1.52" evidence="7"/>
<evidence type="ECO:0000256" key="2">
    <source>
        <dbReference type="ARBA" id="ARBA00006285"/>
    </source>
</evidence>
<evidence type="ECO:0000313" key="12">
    <source>
        <dbReference type="EMBL" id="KAF9533274.1"/>
    </source>
</evidence>
<dbReference type="InterPro" id="IPR015883">
    <property type="entry name" value="Glyco_hydro_20_cat"/>
</dbReference>
<evidence type="ECO:0000256" key="9">
    <source>
        <dbReference type="SAM" id="SignalP"/>
    </source>
</evidence>
<evidence type="ECO:0000256" key="4">
    <source>
        <dbReference type="ARBA" id="ARBA00022801"/>
    </source>
</evidence>
<sequence length="561" mass="60860">MKSFHLSTALVLGACQVTLALWPIPRSLQTGSTIVKLSSGFDIQLSGINHAPDDLSDAIERTKSHLQNDKLQRLIVGRGAADSAKVKSAPSINKLTLSLNSGAGQAKSIFEEATKDIGTRSEGYSLSIPGDGKTATISANSTLGLLRGLTTFEQLFYDDGTGTSYTYQAPVTIQNDSPAYPWRGLMLDTARNYFSVKDIKRTLDGMSSVKMSQFHWHIVDSQSFPLIVPEFPELAQTGAYSSGEVYSPSDVQDIVTYAGQRGIDVLVEVDTPGHTSIIAHSHPEHIACFEASPWTSFANEPPAGQLRLASNKTVSFSASLISAIAKKLPSKLFSTGGDEINQNCYTQDAQTQADLAASGKTFEQALDSFTQATHAELKKLGKTPVVWEEMALEHKVTLANNTIVQVWISSQNALAVVNKGLRIVHAPSDYFYLDCGHGGWVGKNVNGNSWCDPFKTWQKAYSFNPQQDIPASSSQLVYGGQQLLWVEQSDPSNLDSIIWPRAASSAEVFWTGTTGPDGSPLDVGTALPRLHDLRYRLKQRGINAIALQPHWCALRPGACDL</sequence>
<dbReference type="FunFam" id="3.20.20.80:FF:000063">
    <property type="entry name" value="Beta-hexosaminidase"/>
    <property type="match status" value="1"/>
</dbReference>
<dbReference type="InterPro" id="IPR017853">
    <property type="entry name" value="GH"/>
</dbReference>
<keyword evidence="5" id="KW-0325">Glycoprotein</keyword>
<dbReference type="GO" id="GO:0016020">
    <property type="term" value="C:membrane"/>
    <property type="evidence" value="ECO:0007669"/>
    <property type="project" value="TreeGrafter"/>
</dbReference>
<accession>A0A9P6ERC7</accession>
<dbReference type="GO" id="GO:0030203">
    <property type="term" value="P:glycosaminoglycan metabolic process"/>
    <property type="evidence" value="ECO:0007669"/>
    <property type="project" value="TreeGrafter"/>
</dbReference>
<protein>
    <recommendedName>
        <fullName evidence="7">Beta-hexosaminidase</fullName>
        <ecNumber evidence="7">3.2.1.52</ecNumber>
    </recommendedName>
</protein>
<comment type="catalytic activity">
    <reaction evidence="1 7">
        <text>Hydrolysis of terminal non-reducing N-acetyl-D-hexosamine residues in N-acetyl-beta-D-hexosaminides.</text>
        <dbReference type="EC" id="3.2.1.52"/>
    </reaction>
</comment>
<dbReference type="InterPro" id="IPR029018">
    <property type="entry name" value="Hex-like_dom2"/>
</dbReference>
<keyword evidence="4 7" id="KW-0378">Hydrolase</keyword>
<dbReference type="Proteomes" id="UP000807306">
    <property type="component" value="Unassembled WGS sequence"/>
</dbReference>
<keyword evidence="3 9" id="KW-0732">Signal</keyword>
<evidence type="ECO:0000313" key="13">
    <source>
        <dbReference type="Proteomes" id="UP000807306"/>
    </source>
</evidence>
<evidence type="ECO:0000256" key="5">
    <source>
        <dbReference type="ARBA" id="ARBA00023180"/>
    </source>
</evidence>
<dbReference type="PANTHER" id="PTHR22600">
    <property type="entry name" value="BETA-HEXOSAMINIDASE"/>
    <property type="match status" value="1"/>
</dbReference>
<keyword evidence="6 7" id="KW-0326">Glycosidase</keyword>